<dbReference type="Proteomes" id="UP000749559">
    <property type="component" value="Unassembled WGS sequence"/>
</dbReference>
<sequence length="668" mass="77021">MERKINKSTITKYFFASVFIFALLNMLLSVVPLIKQAEVTGTKSKIQEEKHNIIKQNLQGNNDVLYNEVKELAKIVVKIQHESRKDDNIGILAEKLVNKINGILSILGFDAVDSLMIQSKPDESMKTKQIPDQDYFHNFKANNHSYSNKPGMFKNTNEMVQSIKPDNYILSKVDHDKLYTVCPEKYTSRGYFDLRNDLYPNLFEKLPCRHSPKSMLVTMVMNLASYPNKEMFQTVERISHGMAQYFPDIPVKIAISKTHTQPPKSHKQFEFISYSSHQSDIWNDLILQVDTPNVLLAQNVDLITDDIALDRLIREIDDLDVPMIGGAFRTPDGHWNMGCQQTVFRNFTVSYKSGYKHSKHDCVYCDHIQGPFLAKTSFLKKMKFYSGMNSPGLFETLFLDTKLLSDRKLAVCPDSMFHTRHMKIHKRKDWIPFAAYWGINILNLPNGVNYHFTCHESKTGKKTKVGMATPPCQLQVLADAIKTIMTICEENKVTVEITYGTLLGAVKFNKVLPWELDADMIFLTNQIEAFSHLSKEFENAGYIFAIRPNVSKIWDSYIIDIYAEFWRVEIWGYPRMQSDKMLQNSQTPTKVLLDGQWLNAPTNPGAHLRNLYWPEIYRHAQHLADVRAKSAYDIYDTSKFTTCPKPGNMNCLDQYYTDGSLQFEQINF</sequence>
<feature type="transmembrane region" description="Helical" evidence="1">
    <location>
        <begin position="12"/>
        <end position="34"/>
    </location>
</feature>
<keyword evidence="1" id="KW-1133">Transmembrane helix</keyword>
<dbReference type="AlphaFoldDB" id="A0A8S4N9D6"/>
<gene>
    <name evidence="2" type="ORF">OFUS_LOCUS4559</name>
</gene>
<dbReference type="InterPro" id="IPR052613">
    <property type="entry name" value="LicD_transferase"/>
</dbReference>
<keyword evidence="1" id="KW-0472">Membrane</keyword>
<organism evidence="2 3">
    <name type="scientific">Owenia fusiformis</name>
    <name type="common">Polychaete worm</name>
    <dbReference type="NCBI Taxonomy" id="6347"/>
    <lineage>
        <taxon>Eukaryota</taxon>
        <taxon>Metazoa</taxon>
        <taxon>Spiralia</taxon>
        <taxon>Lophotrochozoa</taxon>
        <taxon>Annelida</taxon>
        <taxon>Polychaeta</taxon>
        <taxon>Sedentaria</taxon>
        <taxon>Canalipalpata</taxon>
        <taxon>Sabellida</taxon>
        <taxon>Oweniida</taxon>
        <taxon>Oweniidae</taxon>
        <taxon>Owenia</taxon>
    </lineage>
</organism>
<dbReference type="EMBL" id="CAIIXF020000002">
    <property type="protein sequence ID" value="CAH1777531.1"/>
    <property type="molecule type" value="Genomic_DNA"/>
</dbReference>
<dbReference type="PANTHER" id="PTHR13627:SF34">
    <property type="entry name" value="RIBITOL-5-PHOSPHATE TRANSFERASE"/>
    <property type="match status" value="1"/>
</dbReference>
<evidence type="ECO:0000313" key="3">
    <source>
        <dbReference type="Proteomes" id="UP000749559"/>
    </source>
</evidence>
<evidence type="ECO:0000256" key="1">
    <source>
        <dbReference type="SAM" id="Phobius"/>
    </source>
</evidence>
<dbReference type="OrthoDB" id="6358690at2759"/>
<proteinExistence type="predicted"/>
<reference evidence="2" key="1">
    <citation type="submission" date="2022-03" db="EMBL/GenBank/DDBJ databases">
        <authorList>
            <person name="Martin C."/>
        </authorList>
    </citation>
    <scope>NUCLEOTIDE SEQUENCE</scope>
</reference>
<comment type="caution">
    <text evidence="2">The sequence shown here is derived from an EMBL/GenBank/DDBJ whole genome shotgun (WGS) entry which is preliminary data.</text>
</comment>
<evidence type="ECO:0000313" key="2">
    <source>
        <dbReference type="EMBL" id="CAH1777531.1"/>
    </source>
</evidence>
<name>A0A8S4N9D6_OWEFU</name>
<keyword evidence="1" id="KW-0812">Transmembrane</keyword>
<accession>A0A8S4N9D6</accession>
<dbReference type="PANTHER" id="PTHR13627">
    <property type="entry name" value="FUKUTIN RELATED PROTEIN"/>
    <property type="match status" value="1"/>
</dbReference>
<protein>
    <submittedName>
        <fullName evidence="2">Uncharacterized protein</fullName>
    </submittedName>
</protein>
<keyword evidence="3" id="KW-1185">Reference proteome</keyword>